<dbReference type="RefSeq" id="WP_115183901.1">
    <property type="nucleotide sequence ID" value="NZ_CAMKUF010000007.1"/>
</dbReference>
<organism evidence="4 5">
    <name type="scientific">Serratia quinivorans</name>
    <dbReference type="NCBI Taxonomy" id="137545"/>
    <lineage>
        <taxon>Bacteria</taxon>
        <taxon>Pseudomonadati</taxon>
        <taxon>Pseudomonadota</taxon>
        <taxon>Gammaproteobacteria</taxon>
        <taxon>Enterobacterales</taxon>
        <taxon>Yersiniaceae</taxon>
        <taxon>Serratia</taxon>
    </lineage>
</organism>
<dbReference type="Proteomes" id="UP000255529">
    <property type="component" value="Unassembled WGS sequence"/>
</dbReference>
<evidence type="ECO:0000256" key="1">
    <source>
        <dbReference type="ARBA" id="ARBA00023125"/>
    </source>
</evidence>
<dbReference type="CDD" id="cd04496">
    <property type="entry name" value="SSB_OBF"/>
    <property type="match status" value="1"/>
</dbReference>
<gene>
    <name evidence="4" type="ORF">NCTC11544_03410</name>
</gene>
<dbReference type="SUPFAM" id="SSF50249">
    <property type="entry name" value="Nucleic acid-binding proteins"/>
    <property type="match status" value="1"/>
</dbReference>
<dbReference type="AlphaFoldDB" id="A0A380A5V4"/>
<keyword evidence="1 2" id="KW-0238">DNA-binding</keyword>
<reference evidence="4 5" key="1">
    <citation type="submission" date="2018-06" db="EMBL/GenBank/DDBJ databases">
        <authorList>
            <consortium name="Pathogen Informatics"/>
            <person name="Doyle S."/>
        </authorList>
    </citation>
    <scope>NUCLEOTIDE SEQUENCE [LARGE SCALE GENOMIC DNA]</scope>
    <source>
        <strain evidence="4 5">NCTC11544</strain>
    </source>
</reference>
<evidence type="ECO:0000256" key="2">
    <source>
        <dbReference type="PROSITE-ProRule" id="PRU00252"/>
    </source>
</evidence>
<protein>
    <submittedName>
        <fullName evidence="4">Single-stranded DNA-binding protein</fullName>
    </submittedName>
</protein>
<dbReference type="Gene3D" id="2.40.50.140">
    <property type="entry name" value="Nucleic acid-binding proteins"/>
    <property type="match status" value="1"/>
</dbReference>
<proteinExistence type="predicted"/>
<accession>A0A380A5V4</accession>
<dbReference type="PROSITE" id="PS50935">
    <property type="entry name" value="SSB"/>
    <property type="match status" value="1"/>
</dbReference>
<dbReference type="InterPro" id="IPR000424">
    <property type="entry name" value="Primosome_PriB/ssb"/>
</dbReference>
<dbReference type="InterPro" id="IPR012340">
    <property type="entry name" value="NA-bd_OB-fold"/>
</dbReference>
<dbReference type="GO" id="GO:0003697">
    <property type="term" value="F:single-stranded DNA binding"/>
    <property type="evidence" value="ECO:0007669"/>
    <property type="project" value="InterPro"/>
</dbReference>
<evidence type="ECO:0000313" key="4">
    <source>
        <dbReference type="EMBL" id="SUI73895.1"/>
    </source>
</evidence>
<evidence type="ECO:0000313" key="5">
    <source>
        <dbReference type="Proteomes" id="UP000255529"/>
    </source>
</evidence>
<sequence length="138" mass="14646">MTAQIAAYGRLVVSLPCHSAENGEAPFWLGVVAFGKQADALARHSKGDMVSVSGNMQVNQWTAQDGSTASGYQVVADSVVSARTVRPGSGPANQKTASDRGGKPEAQQAGQRPAPYQQPEDFDQTPPYDAPFRPRTDQ</sequence>
<dbReference type="Pfam" id="PF00436">
    <property type="entry name" value="SSB"/>
    <property type="match status" value="1"/>
</dbReference>
<evidence type="ECO:0000256" key="3">
    <source>
        <dbReference type="SAM" id="MobiDB-lite"/>
    </source>
</evidence>
<feature type="region of interest" description="Disordered" evidence="3">
    <location>
        <begin position="82"/>
        <end position="138"/>
    </location>
</feature>
<name>A0A380A5V4_9GAMM</name>
<dbReference type="EMBL" id="UGYN01000002">
    <property type="protein sequence ID" value="SUI73895.1"/>
    <property type="molecule type" value="Genomic_DNA"/>
</dbReference>